<keyword evidence="2" id="KW-1185">Reference proteome</keyword>
<name>A0A1G5SG41_9PROT</name>
<gene>
    <name evidence="1" type="ORF">NSMM_490054</name>
</gene>
<sequence>MNRLYLRSLVSFLLNYLFVFNAQAVPILSSQINTPGYFFYSAEGNSITSASRPLEVSTSSLGLPWGVDFIIIETPGFSGGDELTIVFGAKHQIKLHSVDGSDGGGLFDGDLFVMGEDHKDQNNVDFSMTGRLSHGGHYDEFDVTATISRFSVLGDISSNPPDQIAYRFNFQGVHLPEPSPLVLFALPVAGMLLQFKKRSLLNSATTDS</sequence>
<dbReference type="RefSeq" id="WP_090287034.1">
    <property type="nucleotide sequence ID" value="NZ_FMWO01000057.1"/>
</dbReference>
<organism evidence="1 2">
    <name type="scientific">Nitrosomonas mobilis</name>
    <dbReference type="NCBI Taxonomy" id="51642"/>
    <lineage>
        <taxon>Bacteria</taxon>
        <taxon>Pseudomonadati</taxon>
        <taxon>Pseudomonadota</taxon>
        <taxon>Betaproteobacteria</taxon>
        <taxon>Nitrosomonadales</taxon>
        <taxon>Nitrosomonadaceae</taxon>
        <taxon>Nitrosomonas</taxon>
    </lineage>
</organism>
<evidence type="ECO:0008006" key="3">
    <source>
        <dbReference type="Google" id="ProtNLM"/>
    </source>
</evidence>
<accession>A0A1G5SG41</accession>
<dbReference type="Proteomes" id="UP000198729">
    <property type="component" value="Unassembled WGS sequence"/>
</dbReference>
<protein>
    <recommendedName>
        <fullName evidence="3">PEP-CTERM protein-sorting domain-containing protein</fullName>
    </recommendedName>
</protein>
<dbReference type="AlphaFoldDB" id="A0A1G5SG41"/>
<proteinExistence type="predicted"/>
<evidence type="ECO:0000313" key="1">
    <source>
        <dbReference type="EMBL" id="SCZ86165.1"/>
    </source>
</evidence>
<evidence type="ECO:0000313" key="2">
    <source>
        <dbReference type="Proteomes" id="UP000198729"/>
    </source>
</evidence>
<dbReference type="EMBL" id="FMWO01000057">
    <property type="protein sequence ID" value="SCZ86165.1"/>
    <property type="molecule type" value="Genomic_DNA"/>
</dbReference>
<reference evidence="1 2" key="1">
    <citation type="submission" date="2016-10" db="EMBL/GenBank/DDBJ databases">
        <authorList>
            <person name="de Groot N.N."/>
        </authorList>
    </citation>
    <scope>NUCLEOTIDE SEQUENCE [LARGE SCALE GENOMIC DNA]</scope>
    <source>
        <strain evidence="1">1</strain>
    </source>
</reference>